<dbReference type="OrthoDB" id="3245100at2759"/>
<sequence>MPIIQDALAVLTNTVIIPLSAWDVSPHQEERKLQMHASLVLRNATGCLRSVPPKHLQLCADFKPKTALGSSEIDSKTIENCVCILRNLSYRLAAETSQGQQMGTEELDDLLCSDSNGKDGESSGCWGKKKKKKKALDQWDGVGPLCDTAEPPKGIQMLWHPSIVKPYLLLLSECSNPDTLEGAAGALQNLAAGSWKWSVYIRAAVRKEKGLPILVELLRIDNDRVVCAVATALRNMALDVRNKELIGKYAMKDLIHRLPGSSNSSSTNNSTLSKTMSDDTVTAICCSLHEVITKNMENAKALRDAGGIEKLISIARSKGDKHSPKVVKASSQVLSSMWQYRDLRSLYKKSTGTNASFHGNKGEHTSRKDATAGECSWRKRRKREEEESHDQRNEISPTHFFTQLFLSPTVSCGTSTLFRNSYVTPNEDLKLNQIPIHSAPQESIRKDYEVLPPFQNSTRNFDEPFFDDQVHRPAPAADLSMHLGLKSTGNYVDFYSAARPYSELNYETSHYPASPDSWV</sequence>
<dbReference type="AlphaFoldDB" id="A0A556TWQ3"/>
<dbReference type="FunFam" id="1.25.10.10:FF:001123">
    <property type="entry name" value="Catenin (cadherin-associated protein), delta 2a"/>
    <property type="match status" value="1"/>
</dbReference>
<dbReference type="GO" id="GO:0005634">
    <property type="term" value="C:nucleus"/>
    <property type="evidence" value="ECO:0007669"/>
    <property type="project" value="TreeGrafter"/>
</dbReference>
<dbReference type="Pfam" id="PF00514">
    <property type="entry name" value="Arm"/>
    <property type="match status" value="2"/>
</dbReference>
<evidence type="ECO:0000313" key="8">
    <source>
        <dbReference type="EMBL" id="TSK98498.1"/>
    </source>
</evidence>
<dbReference type="GO" id="GO:0098609">
    <property type="term" value="P:cell-cell adhesion"/>
    <property type="evidence" value="ECO:0007669"/>
    <property type="project" value="InterPro"/>
</dbReference>
<dbReference type="PROSITE" id="PS50176">
    <property type="entry name" value="ARM_REPEAT"/>
    <property type="match status" value="1"/>
</dbReference>
<keyword evidence="3" id="KW-0677">Repeat</keyword>
<dbReference type="EMBL" id="VCAZ01000024">
    <property type="protein sequence ID" value="TSK98498.1"/>
    <property type="molecule type" value="Genomic_DNA"/>
</dbReference>
<dbReference type="GO" id="GO:0005886">
    <property type="term" value="C:plasma membrane"/>
    <property type="evidence" value="ECO:0007669"/>
    <property type="project" value="TreeGrafter"/>
</dbReference>
<dbReference type="GO" id="GO:0005737">
    <property type="term" value="C:cytoplasm"/>
    <property type="evidence" value="ECO:0007669"/>
    <property type="project" value="TreeGrafter"/>
</dbReference>
<comment type="subcellular location">
    <subcellularLocation>
        <location evidence="1">Cell junction</location>
    </subcellularLocation>
</comment>
<evidence type="ECO:0000256" key="6">
    <source>
        <dbReference type="PROSITE-ProRule" id="PRU00259"/>
    </source>
</evidence>
<protein>
    <submittedName>
        <fullName evidence="8">Catenin delta-2</fullName>
    </submittedName>
</protein>
<dbReference type="InterPro" id="IPR000225">
    <property type="entry name" value="Armadillo"/>
</dbReference>
<keyword evidence="5" id="KW-0965">Cell junction</keyword>
<evidence type="ECO:0000256" key="2">
    <source>
        <dbReference type="ARBA" id="ARBA00005462"/>
    </source>
</evidence>
<evidence type="ECO:0000256" key="5">
    <source>
        <dbReference type="ARBA" id="ARBA00022949"/>
    </source>
</evidence>
<dbReference type="PANTHER" id="PTHR10372">
    <property type="entry name" value="PLAKOPHILLIN-RELATED"/>
    <property type="match status" value="1"/>
</dbReference>
<dbReference type="GO" id="GO:0014069">
    <property type="term" value="C:postsynaptic density"/>
    <property type="evidence" value="ECO:0007669"/>
    <property type="project" value="TreeGrafter"/>
</dbReference>
<accession>A0A556TWQ3</accession>
<evidence type="ECO:0000256" key="3">
    <source>
        <dbReference type="ARBA" id="ARBA00022737"/>
    </source>
</evidence>
<dbReference type="PANTHER" id="PTHR10372:SF9">
    <property type="entry name" value="CATENIN DELTA-2"/>
    <property type="match status" value="1"/>
</dbReference>
<comment type="similarity">
    <text evidence="2">Belongs to the beta-catenin family.</text>
</comment>
<name>A0A556TWQ3_BAGYA</name>
<keyword evidence="4" id="KW-0130">Cell adhesion</keyword>
<proteinExistence type="inferred from homology"/>
<gene>
    <name evidence="8" type="ORF">Baya_5412</name>
</gene>
<dbReference type="Gene3D" id="1.25.10.10">
    <property type="entry name" value="Leucine-rich Repeat Variant"/>
    <property type="match status" value="1"/>
</dbReference>
<dbReference type="InterPro" id="IPR016024">
    <property type="entry name" value="ARM-type_fold"/>
</dbReference>
<evidence type="ECO:0000256" key="4">
    <source>
        <dbReference type="ARBA" id="ARBA00022889"/>
    </source>
</evidence>
<keyword evidence="9" id="KW-1185">Reference proteome</keyword>
<organism evidence="8 9">
    <name type="scientific">Bagarius yarrelli</name>
    <name type="common">Goonch</name>
    <name type="synonym">Bagrus yarrelli</name>
    <dbReference type="NCBI Taxonomy" id="175774"/>
    <lineage>
        <taxon>Eukaryota</taxon>
        <taxon>Metazoa</taxon>
        <taxon>Chordata</taxon>
        <taxon>Craniata</taxon>
        <taxon>Vertebrata</taxon>
        <taxon>Euteleostomi</taxon>
        <taxon>Actinopterygii</taxon>
        <taxon>Neopterygii</taxon>
        <taxon>Teleostei</taxon>
        <taxon>Ostariophysi</taxon>
        <taxon>Siluriformes</taxon>
        <taxon>Sisoridae</taxon>
        <taxon>Sisorinae</taxon>
        <taxon>Bagarius</taxon>
    </lineage>
</organism>
<dbReference type="SMART" id="SM00185">
    <property type="entry name" value="ARM"/>
    <property type="match status" value="3"/>
</dbReference>
<feature type="compositionally biased region" description="Basic and acidic residues" evidence="7">
    <location>
        <begin position="360"/>
        <end position="371"/>
    </location>
</feature>
<feature type="compositionally biased region" description="Basic and acidic residues" evidence="7">
    <location>
        <begin position="383"/>
        <end position="393"/>
    </location>
</feature>
<evidence type="ECO:0000256" key="7">
    <source>
        <dbReference type="SAM" id="MobiDB-lite"/>
    </source>
</evidence>
<evidence type="ECO:0000256" key="1">
    <source>
        <dbReference type="ARBA" id="ARBA00004282"/>
    </source>
</evidence>
<feature type="region of interest" description="Disordered" evidence="7">
    <location>
        <begin position="351"/>
        <end position="394"/>
    </location>
</feature>
<dbReference type="InterPro" id="IPR028435">
    <property type="entry name" value="Plakophilin/d_Catenin"/>
</dbReference>
<evidence type="ECO:0000313" key="9">
    <source>
        <dbReference type="Proteomes" id="UP000319801"/>
    </source>
</evidence>
<reference evidence="8 9" key="1">
    <citation type="journal article" date="2019" name="Genome Biol. Evol.">
        <title>Whole-Genome Sequencing of the Giant Devil Catfish, Bagarius yarrelli.</title>
        <authorList>
            <person name="Jiang W."/>
            <person name="Lv Y."/>
            <person name="Cheng L."/>
            <person name="Yang K."/>
            <person name="Chao B."/>
            <person name="Wang X."/>
            <person name="Li Y."/>
            <person name="Pan X."/>
            <person name="You X."/>
            <person name="Zhang Y."/>
            <person name="Yang J."/>
            <person name="Li J."/>
            <person name="Zhang X."/>
            <person name="Liu S."/>
            <person name="Sun C."/>
            <person name="Yang J."/>
            <person name="Shi Q."/>
        </authorList>
    </citation>
    <scope>NUCLEOTIDE SEQUENCE [LARGE SCALE GENOMIC DNA]</scope>
    <source>
        <strain evidence="8">JWS20170419001</strain>
        <tissue evidence="8">Muscle</tissue>
    </source>
</reference>
<dbReference type="Proteomes" id="UP000319801">
    <property type="component" value="Unassembled WGS sequence"/>
</dbReference>
<dbReference type="InterPro" id="IPR011989">
    <property type="entry name" value="ARM-like"/>
</dbReference>
<dbReference type="GO" id="GO:0005912">
    <property type="term" value="C:adherens junction"/>
    <property type="evidence" value="ECO:0007669"/>
    <property type="project" value="TreeGrafter"/>
</dbReference>
<comment type="caution">
    <text evidence="8">The sequence shown here is derived from an EMBL/GenBank/DDBJ whole genome shotgun (WGS) entry which is preliminary data.</text>
</comment>
<dbReference type="SUPFAM" id="SSF48371">
    <property type="entry name" value="ARM repeat"/>
    <property type="match status" value="1"/>
</dbReference>
<feature type="repeat" description="ARM" evidence="6">
    <location>
        <begin position="209"/>
        <end position="246"/>
    </location>
</feature>
<dbReference type="GO" id="GO:0060997">
    <property type="term" value="P:dendritic spine morphogenesis"/>
    <property type="evidence" value="ECO:0007669"/>
    <property type="project" value="TreeGrafter"/>
</dbReference>